<dbReference type="EMBL" id="AP019736">
    <property type="protein sequence ID" value="BBL05843.1"/>
    <property type="molecule type" value="Genomic_DNA"/>
</dbReference>
<name>A0A4Y1WXN9_9BACT</name>
<evidence type="ECO:0008006" key="3">
    <source>
        <dbReference type="Google" id="ProtNLM"/>
    </source>
</evidence>
<sequence>MTGAITAATGRIEAPGFSHVGIFVRYDGTDAVLEAAPEGGVRISPLREFLDGSARIGGRPAAVAMRLRDTAGLAASLRRAFGFLGLPYDCSFRPDNGKLYCSELVWESYRTPDGRRRFPARPMNFRAADGSMPAFWTELFERLGEAIPEGEPGTNPNDMAHDPQLYEVGRWF</sequence>
<organism evidence="1 2">
    <name type="scientific">Alistipes dispar</name>
    <dbReference type="NCBI Taxonomy" id="2585119"/>
    <lineage>
        <taxon>Bacteria</taxon>
        <taxon>Pseudomonadati</taxon>
        <taxon>Bacteroidota</taxon>
        <taxon>Bacteroidia</taxon>
        <taxon>Bacteroidales</taxon>
        <taxon>Rikenellaceae</taxon>
        <taxon>Alistipes</taxon>
    </lineage>
</organism>
<accession>A0A4Y1WXN9</accession>
<dbReference type="AlphaFoldDB" id="A0A4Y1WXN9"/>
<dbReference type="Pfam" id="PF05708">
    <property type="entry name" value="Peptidase_C92"/>
    <property type="match status" value="1"/>
</dbReference>
<reference evidence="2" key="1">
    <citation type="submission" date="2019-06" db="EMBL/GenBank/DDBJ databases">
        <title>Alistipes onderdonkii subsp. vulgaris subsp. nov., Alistipes dispar sp. nov. and Alistipes communis sp. nov., isolated from human faeces, and creation of Alistipes onderdonkii subsp. onderdonkii subsp. nov.</title>
        <authorList>
            <person name="Sakamoto M."/>
            <person name="Ikeyama N."/>
            <person name="Ogata Y."/>
            <person name="Suda W."/>
            <person name="Iino T."/>
            <person name="Hattori M."/>
            <person name="Ohkuma M."/>
        </authorList>
    </citation>
    <scope>NUCLEOTIDE SEQUENCE [LARGE SCALE GENOMIC DNA]</scope>
    <source>
        <strain evidence="2">5CPEGH6</strain>
    </source>
</reference>
<keyword evidence="2" id="KW-1185">Reference proteome</keyword>
<gene>
    <name evidence="1" type="ORF">A5CPEGH6_04810</name>
</gene>
<evidence type="ECO:0000313" key="1">
    <source>
        <dbReference type="EMBL" id="BBL05843.1"/>
    </source>
</evidence>
<dbReference type="KEGG" id="ada:A5CPEGH6_04810"/>
<dbReference type="Proteomes" id="UP000319374">
    <property type="component" value="Chromosome"/>
</dbReference>
<dbReference type="SUPFAM" id="SSF54001">
    <property type="entry name" value="Cysteine proteinases"/>
    <property type="match status" value="1"/>
</dbReference>
<dbReference type="Gene3D" id="3.90.1720.10">
    <property type="entry name" value="endopeptidase domain like (from Nostoc punctiforme)"/>
    <property type="match status" value="1"/>
</dbReference>
<protein>
    <recommendedName>
        <fullName evidence="3">Permuted papain-like amidase enzyme, YaeF/YiiX, C92 family</fullName>
    </recommendedName>
</protein>
<dbReference type="InterPro" id="IPR024453">
    <property type="entry name" value="Peptidase_C92"/>
</dbReference>
<evidence type="ECO:0000313" key="2">
    <source>
        <dbReference type="Proteomes" id="UP000319374"/>
    </source>
</evidence>
<proteinExistence type="predicted"/>
<dbReference type="InterPro" id="IPR038765">
    <property type="entry name" value="Papain-like_cys_pep_sf"/>
</dbReference>